<organism evidence="2 3">
    <name type="scientific">Drosophila albomicans</name>
    <name type="common">Fruit fly</name>
    <dbReference type="NCBI Taxonomy" id="7291"/>
    <lineage>
        <taxon>Eukaryota</taxon>
        <taxon>Metazoa</taxon>
        <taxon>Ecdysozoa</taxon>
        <taxon>Arthropoda</taxon>
        <taxon>Hexapoda</taxon>
        <taxon>Insecta</taxon>
        <taxon>Pterygota</taxon>
        <taxon>Neoptera</taxon>
        <taxon>Endopterygota</taxon>
        <taxon>Diptera</taxon>
        <taxon>Brachycera</taxon>
        <taxon>Muscomorpha</taxon>
        <taxon>Ephydroidea</taxon>
        <taxon>Drosophilidae</taxon>
        <taxon>Drosophila</taxon>
    </lineage>
</organism>
<protein>
    <submittedName>
        <fullName evidence="3">Uncharacterized protein LOC117564126</fullName>
    </submittedName>
</protein>
<name>A0A6P8WHE9_DROAB</name>
<evidence type="ECO:0000256" key="1">
    <source>
        <dbReference type="SAM" id="MobiDB-lite"/>
    </source>
</evidence>
<dbReference type="RefSeq" id="XP_034098678.2">
    <property type="nucleotide sequence ID" value="XM_034242787.2"/>
</dbReference>
<reference evidence="3" key="1">
    <citation type="submission" date="2025-08" db="UniProtKB">
        <authorList>
            <consortium name="RefSeq"/>
        </authorList>
    </citation>
    <scope>IDENTIFICATION</scope>
    <source>
        <strain evidence="3">15112-1751.03</strain>
        <tissue evidence="3">Whole Adult</tissue>
    </source>
</reference>
<gene>
    <name evidence="3" type="primary">LOC117564126</name>
</gene>
<dbReference type="Proteomes" id="UP000515160">
    <property type="component" value="Chromosome 2L"/>
</dbReference>
<evidence type="ECO:0000313" key="2">
    <source>
        <dbReference type="Proteomes" id="UP000515160"/>
    </source>
</evidence>
<dbReference type="OrthoDB" id="8007002at2759"/>
<accession>A0A6P8WHE9</accession>
<evidence type="ECO:0000313" key="3">
    <source>
        <dbReference type="RefSeq" id="XP_034098678.2"/>
    </source>
</evidence>
<sequence length="182" mass="20806">MDSQQAKDILKEREKNHRRNVIEAQRNQTTTWESFNDNDNGDGSSKAKAESNAQGNPNNKEKLNAQRKQKVNGKFNAHGKTNAKGKFKAQGKPNANGKFNAHGKPYAKGKPFAQTTPNVSEKQKSMINITDQRQLNDKQRNVMRRKLTRVANRAYDKGEDMDFMINDLRNNYAINPNNKFRN</sequence>
<keyword evidence="2" id="KW-1185">Reference proteome</keyword>
<dbReference type="GeneID" id="117564126"/>
<proteinExistence type="predicted"/>
<feature type="region of interest" description="Disordered" evidence="1">
    <location>
        <begin position="1"/>
        <end position="114"/>
    </location>
</feature>
<feature type="compositionally biased region" description="Polar residues" evidence="1">
    <location>
        <begin position="25"/>
        <end position="43"/>
    </location>
</feature>
<dbReference type="AlphaFoldDB" id="A0A6P8WHE9"/>